<keyword evidence="3" id="KW-1185">Reference proteome</keyword>
<feature type="transmembrane region" description="Helical" evidence="1">
    <location>
        <begin position="50"/>
        <end position="68"/>
    </location>
</feature>
<protein>
    <recommendedName>
        <fullName evidence="4">Peptidase M56 domain-containing protein</fullName>
    </recommendedName>
</protein>
<evidence type="ECO:0000313" key="2">
    <source>
        <dbReference type="EMBL" id="RCU43131.1"/>
    </source>
</evidence>
<dbReference type="Proteomes" id="UP000252172">
    <property type="component" value="Unassembled WGS sequence"/>
</dbReference>
<organism evidence="2 3">
    <name type="scientific">Chryseobacterium lacus</name>
    <dbReference type="NCBI Taxonomy" id="2058346"/>
    <lineage>
        <taxon>Bacteria</taxon>
        <taxon>Pseudomonadati</taxon>
        <taxon>Bacteroidota</taxon>
        <taxon>Flavobacteriia</taxon>
        <taxon>Flavobacteriales</taxon>
        <taxon>Weeksellaceae</taxon>
        <taxon>Chryseobacterium group</taxon>
        <taxon>Chryseobacterium</taxon>
    </lineage>
</organism>
<sequence length="113" mass="13971">MIIVFSSLLKNTKIHGITLFPFILLRNKSDMENSVLINHEKIHLRQQLEMLVIFFYLWYIVEYYYWFLKYNNKMKAYRSISFEREAFAKETDLSYLKNRAFWNFLKYRNSSDE</sequence>
<accession>A0A3R9Y2H9</accession>
<dbReference type="AlphaFoldDB" id="A0A368N0U5"/>
<dbReference type="OrthoDB" id="1027344at2"/>
<gene>
    <name evidence="2" type="ORF">DQ356_06790</name>
</gene>
<keyword evidence="1" id="KW-0812">Transmembrane</keyword>
<keyword evidence="1" id="KW-0472">Membrane</keyword>
<evidence type="ECO:0008006" key="4">
    <source>
        <dbReference type="Google" id="ProtNLM"/>
    </source>
</evidence>
<evidence type="ECO:0000313" key="3">
    <source>
        <dbReference type="Proteomes" id="UP000252172"/>
    </source>
</evidence>
<reference evidence="2 3" key="1">
    <citation type="submission" date="2018-07" db="EMBL/GenBank/DDBJ databases">
        <title>Chryseobacterium lacus sp. nov., isolated from lake water.</title>
        <authorList>
            <person name="Li C.-M."/>
        </authorList>
    </citation>
    <scope>NUCLEOTIDE SEQUENCE [LARGE SCALE GENOMIC DNA]</scope>
    <source>
        <strain evidence="2 3">YLOS41</strain>
    </source>
</reference>
<keyword evidence="1" id="KW-1133">Transmembrane helix</keyword>
<proteinExistence type="predicted"/>
<dbReference type="EMBL" id="QPIE01000004">
    <property type="protein sequence ID" value="RCU43131.1"/>
    <property type="molecule type" value="Genomic_DNA"/>
</dbReference>
<accession>A0A368N0U5</accession>
<dbReference type="RefSeq" id="WP_114303718.1">
    <property type="nucleotide sequence ID" value="NZ_QPIE01000004.1"/>
</dbReference>
<evidence type="ECO:0000256" key="1">
    <source>
        <dbReference type="SAM" id="Phobius"/>
    </source>
</evidence>
<comment type="caution">
    <text evidence="2">The sequence shown here is derived from an EMBL/GenBank/DDBJ whole genome shotgun (WGS) entry which is preliminary data.</text>
</comment>
<name>A0A368N0U5_9FLAO</name>